<organism evidence="1 2">
    <name type="scientific">Acrobeloides nanus</name>
    <dbReference type="NCBI Taxonomy" id="290746"/>
    <lineage>
        <taxon>Eukaryota</taxon>
        <taxon>Metazoa</taxon>
        <taxon>Ecdysozoa</taxon>
        <taxon>Nematoda</taxon>
        <taxon>Chromadorea</taxon>
        <taxon>Rhabditida</taxon>
        <taxon>Tylenchina</taxon>
        <taxon>Cephalobomorpha</taxon>
        <taxon>Cephaloboidea</taxon>
        <taxon>Cephalobidae</taxon>
        <taxon>Acrobeloides</taxon>
    </lineage>
</organism>
<protein>
    <submittedName>
        <fullName evidence="2">Uncharacterized protein</fullName>
    </submittedName>
</protein>
<name>A0A914C2R8_9BILA</name>
<proteinExistence type="predicted"/>
<sequence>MEELQDFKLDDLYDKLRLEEDEFQEWLSEIGLLHASRTCACENPMRKNRDGRGILHWRCFRAVHRPAASTIGFKTIFKLAYLWCMNLPLEYAEFETEVAHRHVVDCYKKFRQICVRYFRAHPIRLGGGVK</sequence>
<reference evidence="2" key="1">
    <citation type="submission" date="2022-11" db="UniProtKB">
        <authorList>
            <consortium name="WormBaseParasite"/>
        </authorList>
    </citation>
    <scope>IDENTIFICATION</scope>
</reference>
<evidence type="ECO:0000313" key="2">
    <source>
        <dbReference type="WBParaSite" id="ACRNAN_Path_1610.g6263.t1"/>
    </source>
</evidence>
<accession>A0A914C2R8</accession>
<keyword evidence="1" id="KW-1185">Reference proteome</keyword>
<dbReference type="Proteomes" id="UP000887540">
    <property type="component" value="Unplaced"/>
</dbReference>
<evidence type="ECO:0000313" key="1">
    <source>
        <dbReference type="Proteomes" id="UP000887540"/>
    </source>
</evidence>
<dbReference type="WBParaSite" id="ACRNAN_Path_1610.g6263.t1">
    <property type="protein sequence ID" value="ACRNAN_Path_1610.g6263.t1"/>
    <property type="gene ID" value="ACRNAN_Path_1610.g6263"/>
</dbReference>
<dbReference type="AlphaFoldDB" id="A0A914C2R8"/>